<dbReference type="OrthoDB" id="9768177at2"/>
<evidence type="ECO:0000256" key="5">
    <source>
        <dbReference type="ARBA" id="ARBA00023136"/>
    </source>
</evidence>
<dbReference type="Pfam" id="PF07715">
    <property type="entry name" value="Plug"/>
    <property type="match status" value="1"/>
</dbReference>
<dbReference type="NCBIfam" id="TIGR04056">
    <property type="entry name" value="OMP_RagA_SusC"/>
    <property type="match status" value="1"/>
</dbReference>
<evidence type="ECO:0000313" key="11">
    <source>
        <dbReference type="Proteomes" id="UP000321935"/>
    </source>
</evidence>
<evidence type="ECO:0000256" key="7">
    <source>
        <dbReference type="PROSITE-ProRule" id="PRU01360"/>
    </source>
</evidence>
<dbReference type="SUPFAM" id="SSF49464">
    <property type="entry name" value="Carboxypeptidase regulatory domain-like"/>
    <property type="match status" value="1"/>
</dbReference>
<feature type="domain" description="TonB-dependent receptor plug" evidence="9">
    <location>
        <begin position="135"/>
        <end position="240"/>
    </location>
</feature>
<protein>
    <submittedName>
        <fullName evidence="10">SusC/RagA family TonB-linked outer membrane protein</fullName>
    </submittedName>
</protein>
<evidence type="ECO:0000256" key="6">
    <source>
        <dbReference type="ARBA" id="ARBA00023237"/>
    </source>
</evidence>
<dbReference type="Proteomes" id="UP000321935">
    <property type="component" value="Unassembled WGS sequence"/>
</dbReference>
<evidence type="ECO:0000256" key="4">
    <source>
        <dbReference type="ARBA" id="ARBA00022692"/>
    </source>
</evidence>
<organism evidence="10 11">
    <name type="scientific">Algoriphagus aquimarinus</name>
    <dbReference type="NCBI Taxonomy" id="237018"/>
    <lineage>
        <taxon>Bacteria</taxon>
        <taxon>Pseudomonadati</taxon>
        <taxon>Bacteroidota</taxon>
        <taxon>Cytophagia</taxon>
        <taxon>Cytophagales</taxon>
        <taxon>Cyclobacteriaceae</taxon>
        <taxon>Algoriphagus</taxon>
    </lineage>
</organism>
<comment type="subcellular location">
    <subcellularLocation>
        <location evidence="1 7">Cell outer membrane</location>
        <topology evidence="1 7">Multi-pass membrane protein</topology>
    </subcellularLocation>
</comment>
<dbReference type="InterPro" id="IPR012910">
    <property type="entry name" value="Plug_dom"/>
</dbReference>
<reference evidence="10 11" key="1">
    <citation type="submission" date="2019-08" db="EMBL/GenBank/DDBJ databases">
        <title>Genomes sequence of Algoriphagus aquimarinus ACAM450.</title>
        <authorList>
            <person name="Bowman J.P."/>
        </authorList>
    </citation>
    <scope>NUCLEOTIDE SEQUENCE [LARGE SCALE GENOMIC DNA]</scope>
    <source>
        <strain evidence="10 11">ACAM 450</strain>
    </source>
</reference>
<dbReference type="Gene3D" id="2.60.40.1120">
    <property type="entry name" value="Carboxypeptidase-like, regulatory domain"/>
    <property type="match status" value="1"/>
</dbReference>
<evidence type="ECO:0000313" key="10">
    <source>
        <dbReference type="EMBL" id="TXE13490.1"/>
    </source>
</evidence>
<evidence type="ECO:0000256" key="2">
    <source>
        <dbReference type="ARBA" id="ARBA00022448"/>
    </source>
</evidence>
<keyword evidence="6 7" id="KW-0998">Cell outer membrane</keyword>
<dbReference type="InterPro" id="IPR008969">
    <property type="entry name" value="CarboxyPept-like_regulatory"/>
</dbReference>
<dbReference type="InterPro" id="IPR037066">
    <property type="entry name" value="Plug_dom_sf"/>
</dbReference>
<keyword evidence="2 7" id="KW-0813">Transport</keyword>
<dbReference type="GO" id="GO:0009279">
    <property type="term" value="C:cell outer membrane"/>
    <property type="evidence" value="ECO:0007669"/>
    <property type="project" value="UniProtKB-SubCell"/>
</dbReference>
<dbReference type="PROSITE" id="PS52016">
    <property type="entry name" value="TONB_DEPENDENT_REC_3"/>
    <property type="match status" value="1"/>
</dbReference>
<dbReference type="Gene3D" id="2.40.170.20">
    <property type="entry name" value="TonB-dependent receptor, beta-barrel domain"/>
    <property type="match status" value="1"/>
</dbReference>
<dbReference type="NCBIfam" id="TIGR04057">
    <property type="entry name" value="SusC_RagA_signa"/>
    <property type="match status" value="1"/>
</dbReference>
<dbReference type="InterPro" id="IPR023996">
    <property type="entry name" value="TonB-dep_OMP_SusC/RagA"/>
</dbReference>
<dbReference type="EMBL" id="VORW01000002">
    <property type="protein sequence ID" value="TXE13490.1"/>
    <property type="molecule type" value="Genomic_DNA"/>
</dbReference>
<dbReference type="SUPFAM" id="SSF56935">
    <property type="entry name" value="Porins"/>
    <property type="match status" value="1"/>
</dbReference>
<dbReference type="InterPro" id="IPR039426">
    <property type="entry name" value="TonB-dep_rcpt-like"/>
</dbReference>
<dbReference type="InterPro" id="IPR036942">
    <property type="entry name" value="Beta-barrel_TonB_sf"/>
</dbReference>
<evidence type="ECO:0000256" key="3">
    <source>
        <dbReference type="ARBA" id="ARBA00022452"/>
    </source>
</evidence>
<evidence type="ECO:0000256" key="8">
    <source>
        <dbReference type="SAM" id="Phobius"/>
    </source>
</evidence>
<sequence length="1078" mass="121050">MLRSIQQTSFHQLISKLMKRYIIYLLLMFSICQSGFSQTTELKGRVSDDAGIPLPGAFVKLADSTYSAICNESGEFSLQAPAGTYTLLVSYIGMESQEIEITLPMEERLEIQLTSQSLDLASVEVVSTGYQQIPKERATGSFAFLDEELVQRKVGANVLERLGDVTSGLIFNQGPQAANDPISIRGRSTIFSNTQPLIIVDNFPYDGPMENINPNDVASITVLKDAAAASIWGARAGNGVIVITTHRGGESQPLQVSFNSNVTISQPRDLFYMPQMSIPDFIGIEKQLFEKNFYRSTENNANKPKLSPVVETLIALRDGKITQAVADARLTDYAQSDIRRDIESYYLRPSVAQQYALSLRGGGKVHSYHLSLGYDRSDADIVVNPSNRWTLSGGNQWKLLEGKLEAGLDLNFARQESSSRTALPNGYAYESLTDEAGNPTGIIQNYNTRYIESVKGQGLLDWNYVPLNEIGKLDNSTEAYDFRVSPYLKWNITPDLNLGVYYQYWSNQAAGRNRNSQELFYNRDLINKYTQKDEQGNLSYPVPIGDVLDVSENNSFSHTFRPQMTYAKVFSGVNFLNVLAGAEIKDRQGVGFSDRFYGYRDDLGSSVPVDWISRFPMYYNPGSQVSILSAQSHSGFTDRFISYYANIGYDYAHRYFLSLSARKDQSNIFGVESNQRGVPLWSVGGGWIVSEEKFASGANMPFLKFRATYGYSGNVDKSLSSDVTAQFVNFQFYDVLPQMRAAVLVNPPNPDLRWEKVQMTNLALDWETQNGFFAGSLEYYSKHASDLLGEYSVPSSSGKSSFTGNFAETQTRGVDLSMQVKWLRNSFHWSTNVLYSHLKEEVLDFEKEPTVNNLLGSAFLAAPYPVVGRPLYGIYTYEWAGLSPDTGNPRGFLDGEASEDYRELSRAATIENLQYHGSARPTSFGAIRNDFSFKGFSLSVNISYRLGYYYKRRSIDYYTLLRGEIGHGDFDNRWQQPGDEEFTQIPSLPASADSRRNSFYSNSGALVEKGDHIRLNDIRFSYSFSKVNMPWLPFRTAQLYTYGNNLGILWKASDDALDPDYQLSRPLRSFALGLKLDF</sequence>
<name>A0A5C7AXI0_9BACT</name>
<comment type="similarity">
    <text evidence="7">Belongs to the TonB-dependent receptor family.</text>
</comment>
<evidence type="ECO:0000256" key="1">
    <source>
        <dbReference type="ARBA" id="ARBA00004571"/>
    </source>
</evidence>
<keyword evidence="8" id="KW-1133">Transmembrane helix</keyword>
<dbReference type="Pfam" id="PF13715">
    <property type="entry name" value="CarbopepD_reg_2"/>
    <property type="match status" value="1"/>
</dbReference>
<evidence type="ECO:0000259" key="9">
    <source>
        <dbReference type="Pfam" id="PF07715"/>
    </source>
</evidence>
<feature type="transmembrane region" description="Helical" evidence="8">
    <location>
        <begin position="21"/>
        <end position="37"/>
    </location>
</feature>
<dbReference type="InterPro" id="IPR023997">
    <property type="entry name" value="TonB-dep_OMP_SusC/RagA_CS"/>
</dbReference>
<keyword evidence="5 7" id="KW-0472">Membrane</keyword>
<dbReference type="AlphaFoldDB" id="A0A5C7AXI0"/>
<gene>
    <name evidence="10" type="ORF">ESV85_05815</name>
</gene>
<dbReference type="Gene3D" id="2.170.130.10">
    <property type="entry name" value="TonB-dependent receptor, plug domain"/>
    <property type="match status" value="1"/>
</dbReference>
<comment type="caution">
    <text evidence="10">The sequence shown here is derived from an EMBL/GenBank/DDBJ whole genome shotgun (WGS) entry which is preliminary data.</text>
</comment>
<accession>A0A5C7AXI0</accession>
<keyword evidence="4 7" id="KW-0812">Transmembrane</keyword>
<keyword evidence="3 7" id="KW-1134">Transmembrane beta strand</keyword>
<proteinExistence type="inferred from homology"/>